<comment type="caution">
    <text evidence="2">The sequence shown here is derived from an EMBL/GenBank/DDBJ whole genome shotgun (WGS) entry which is preliminary data.</text>
</comment>
<keyword evidence="1" id="KW-0472">Membrane</keyword>
<keyword evidence="3" id="KW-1185">Reference proteome</keyword>
<organism evidence="2 3">
    <name type="scientific">Paenalcaligenes hermetiae</name>
    <dbReference type="NCBI Taxonomy" id="1157987"/>
    <lineage>
        <taxon>Bacteria</taxon>
        <taxon>Pseudomonadati</taxon>
        <taxon>Pseudomonadota</taxon>
        <taxon>Betaproteobacteria</taxon>
        <taxon>Burkholderiales</taxon>
        <taxon>Alcaligenaceae</taxon>
        <taxon>Paenalcaligenes</taxon>
    </lineage>
</organism>
<evidence type="ECO:0000313" key="2">
    <source>
        <dbReference type="EMBL" id="GAA5089277.1"/>
    </source>
</evidence>
<feature type="transmembrane region" description="Helical" evidence="1">
    <location>
        <begin position="72"/>
        <end position="94"/>
    </location>
</feature>
<keyword evidence="1" id="KW-1133">Transmembrane helix</keyword>
<dbReference type="InterPro" id="IPR009937">
    <property type="entry name" value="Phage_holin_3_6"/>
</dbReference>
<evidence type="ECO:0000313" key="3">
    <source>
        <dbReference type="Proteomes" id="UP001500227"/>
    </source>
</evidence>
<protein>
    <submittedName>
        <fullName evidence="2">Phage holin family protein</fullName>
    </submittedName>
</protein>
<gene>
    <name evidence="2" type="ORF">GCM10023337_11930</name>
</gene>
<evidence type="ECO:0000256" key="1">
    <source>
        <dbReference type="SAM" id="Phobius"/>
    </source>
</evidence>
<reference evidence="3" key="1">
    <citation type="journal article" date="2019" name="Int. J. Syst. Evol. Microbiol.">
        <title>The Global Catalogue of Microorganisms (GCM) 10K type strain sequencing project: providing services to taxonomists for standard genome sequencing and annotation.</title>
        <authorList>
            <consortium name="The Broad Institute Genomics Platform"/>
            <consortium name="The Broad Institute Genome Sequencing Center for Infectious Disease"/>
            <person name="Wu L."/>
            <person name="Ma J."/>
        </authorList>
    </citation>
    <scope>NUCLEOTIDE SEQUENCE [LARGE SCALE GENOMIC DNA]</scope>
    <source>
        <strain evidence="3">JCM 18423</strain>
    </source>
</reference>
<dbReference type="RefSeq" id="WP_260649305.1">
    <property type="nucleotide sequence ID" value="NZ_BAABKD010000009.1"/>
</dbReference>
<accession>A0ABP9M1Z9</accession>
<feature type="transmembrane region" description="Helical" evidence="1">
    <location>
        <begin position="36"/>
        <end position="66"/>
    </location>
</feature>
<sequence length="128" mass="14249">MSLRQRVGDLSSTAISIVRTRLELFALEAGQQKSGLLTLLAMLFGALLFSTLALLIFSLLIALFFWPTEYRYWAIGILIVVYAGLAAVLVLTIMNRLNKGPMPFAATIEELGKDIQMLERLRSDDEAK</sequence>
<dbReference type="EMBL" id="BAABKD010000009">
    <property type="protein sequence ID" value="GAA5089277.1"/>
    <property type="molecule type" value="Genomic_DNA"/>
</dbReference>
<keyword evidence="1" id="KW-0812">Transmembrane</keyword>
<dbReference type="Proteomes" id="UP001500227">
    <property type="component" value="Unassembled WGS sequence"/>
</dbReference>
<name>A0ABP9M1Z9_9BURK</name>
<dbReference type="Pfam" id="PF07332">
    <property type="entry name" value="Phage_holin_3_6"/>
    <property type="match status" value="1"/>
</dbReference>
<proteinExistence type="predicted"/>